<organism evidence="1 2">
    <name type="scientific">Pedosphaera parvula (strain Ellin514)</name>
    <dbReference type="NCBI Taxonomy" id="320771"/>
    <lineage>
        <taxon>Bacteria</taxon>
        <taxon>Pseudomonadati</taxon>
        <taxon>Verrucomicrobiota</taxon>
        <taxon>Pedosphaerae</taxon>
        <taxon>Pedosphaerales</taxon>
        <taxon>Pedosphaeraceae</taxon>
        <taxon>Pedosphaera</taxon>
    </lineage>
</organism>
<dbReference type="EMBL" id="ABOX02000004">
    <property type="protein sequence ID" value="EEF62682.1"/>
    <property type="molecule type" value="Genomic_DNA"/>
</dbReference>
<dbReference type="RefSeq" id="WP_007413562.1">
    <property type="nucleotide sequence ID" value="NZ_ABOX02000004.1"/>
</dbReference>
<dbReference type="AlphaFoldDB" id="B9XCL4"/>
<dbReference type="Proteomes" id="UP000003688">
    <property type="component" value="Unassembled WGS sequence"/>
</dbReference>
<proteinExistence type="predicted"/>
<dbReference type="STRING" id="320771.Cflav_PD5317"/>
<comment type="caution">
    <text evidence="1">The sequence shown here is derived from an EMBL/GenBank/DDBJ whole genome shotgun (WGS) entry which is preliminary data.</text>
</comment>
<evidence type="ECO:0000313" key="2">
    <source>
        <dbReference type="Proteomes" id="UP000003688"/>
    </source>
</evidence>
<dbReference type="OrthoDB" id="1496196at2"/>
<name>B9XCL4_PEDPL</name>
<gene>
    <name evidence="1" type="ORF">Cflav_PD5317</name>
</gene>
<protein>
    <submittedName>
        <fullName evidence="1">Uncharacterized protein</fullName>
    </submittedName>
</protein>
<dbReference type="NCBIfam" id="NF038403">
    <property type="entry name" value="perm_prefix_1"/>
    <property type="match status" value="1"/>
</dbReference>
<keyword evidence="2" id="KW-1185">Reference proteome</keyword>
<dbReference type="InterPro" id="IPR047928">
    <property type="entry name" value="Perm_prefix_1"/>
</dbReference>
<reference evidence="1 2" key="1">
    <citation type="journal article" date="2011" name="J. Bacteriol.">
        <title>Genome sequence of 'Pedosphaera parvula' Ellin514, an aerobic Verrucomicrobial isolate from pasture soil.</title>
        <authorList>
            <person name="Kant R."/>
            <person name="van Passel M.W."/>
            <person name="Sangwan P."/>
            <person name="Palva A."/>
            <person name="Lucas S."/>
            <person name="Copeland A."/>
            <person name="Lapidus A."/>
            <person name="Glavina Del Rio T."/>
            <person name="Dalin E."/>
            <person name="Tice H."/>
            <person name="Bruce D."/>
            <person name="Goodwin L."/>
            <person name="Pitluck S."/>
            <person name="Chertkov O."/>
            <person name="Larimer F.W."/>
            <person name="Land M.L."/>
            <person name="Hauser L."/>
            <person name="Brettin T.S."/>
            <person name="Detter J.C."/>
            <person name="Han S."/>
            <person name="de Vos W.M."/>
            <person name="Janssen P.H."/>
            <person name="Smidt H."/>
        </authorList>
    </citation>
    <scope>NUCLEOTIDE SEQUENCE [LARGE SCALE GENOMIC DNA]</scope>
    <source>
        <strain evidence="1 2">Ellin514</strain>
    </source>
</reference>
<accession>B9XCL4</accession>
<evidence type="ECO:0000313" key="1">
    <source>
        <dbReference type="EMBL" id="EEF62682.1"/>
    </source>
</evidence>
<sequence length="143" mass="16142">MFNLEQAIIESRQQLARGGFNSREALDELESHLRDDVGQQIQAGMSAQQAFDSATQRIGQADALRSEYGKVKIVQRLNRRRFWSAALAMGRFRPAILVVNFLAALLTSPEVVSQIIVFAMLQSLYEGGLLIARWKERKSEQFA</sequence>